<proteinExistence type="inferred from homology"/>
<evidence type="ECO:0000256" key="2">
    <source>
        <dbReference type="ARBA" id="ARBA00006739"/>
    </source>
</evidence>
<dbReference type="KEGG" id="ccb:Clocel_0611"/>
<dbReference type="Pfam" id="PF00535">
    <property type="entry name" value="Glycos_transf_2"/>
    <property type="match status" value="1"/>
</dbReference>
<dbReference type="EMBL" id="CP002160">
    <property type="protein sequence ID" value="ADL50382.1"/>
    <property type="molecule type" value="Genomic_DNA"/>
</dbReference>
<keyword evidence="3" id="KW-0328">Glycosyltransferase</keyword>
<dbReference type="SUPFAM" id="SSF53448">
    <property type="entry name" value="Nucleotide-diphospho-sugar transferases"/>
    <property type="match status" value="1"/>
</dbReference>
<gene>
    <name evidence="6" type="ordered locus">Clocel_0611</name>
</gene>
<dbReference type="CAZy" id="GT2">
    <property type="family name" value="Glycosyltransferase Family 2"/>
</dbReference>
<keyword evidence="4 6" id="KW-0808">Transferase</keyword>
<dbReference type="STRING" id="573061.Clocel_0611"/>
<dbReference type="eggNOG" id="COG1216">
    <property type="taxonomic scope" value="Bacteria"/>
</dbReference>
<reference evidence="6 7" key="1">
    <citation type="submission" date="2010-08" db="EMBL/GenBank/DDBJ databases">
        <title>Complete sequence of Clostridium cellulovorans 743B.</title>
        <authorList>
            <consortium name="US DOE Joint Genome Institute"/>
            <person name="Lucas S."/>
            <person name="Copeland A."/>
            <person name="Lapidus A."/>
            <person name="Cheng J.-F."/>
            <person name="Bruce D."/>
            <person name="Goodwin L."/>
            <person name="Pitluck S."/>
            <person name="Chertkov O."/>
            <person name="Detter J.C."/>
            <person name="Han C."/>
            <person name="Tapia R."/>
            <person name="Land M."/>
            <person name="Hauser L."/>
            <person name="Chang Y.-J."/>
            <person name="Jeffries C."/>
            <person name="Kyrpides N."/>
            <person name="Ivanova N."/>
            <person name="Mikhailova N."/>
            <person name="Hemme C.L."/>
            <person name="Woyke T."/>
        </authorList>
    </citation>
    <scope>NUCLEOTIDE SEQUENCE [LARGE SCALE GENOMIC DNA]</scope>
    <source>
        <strain evidence="7">ATCC 35296 / DSM 3052 / OCM 3 / 743B</strain>
    </source>
</reference>
<dbReference type="InterPro" id="IPR001173">
    <property type="entry name" value="Glyco_trans_2-like"/>
</dbReference>
<feature type="domain" description="Glycosyltransferase 2-like" evidence="5">
    <location>
        <begin position="7"/>
        <end position="112"/>
    </location>
</feature>
<dbReference type="GO" id="GO:0016757">
    <property type="term" value="F:glycosyltransferase activity"/>
    <property type="evidence" value="ECO:0007669"/>
    <property type="project" value="UniProtKB-KW"/>
</dbReference>
<dbReference type="PANTHER" id="PTHR43179:SF12">
    <property type="entry name" value="GALACTOFURANOSYLTRANSFERASE GLFT2"/>
    <property type="match status" value="1"/>
</dbReference>
<dbReference type="InterPro" id="IPR029044">
    <property type="entry name" value="Nucleotide-diphossugar_trans"/>
</dbReference>
<comment type="similarity">
    <text evidence="2">Belongs to the glycosyltransferase 2 family.</text>
</comment>
<accession>D9SRL5</accession>
<dbReference type="CDD" id="cd02526">
    <property type="entry name" value="GT2_RfbF_like"/>
    <property type="match status" value="1"/>
</dbReference>
<evidence type="ECO:0000256" key="3">
    <source>
        <dbReference type="ARBA" id="ARBA00022676"/>
    </source>
</evidence>
<protein>
    <submittedName>
        <fullName evidence="6">Glycosyl transferase family 2</fullName>
    </submittedName>
</protein>
<dbReference type="RefSeq" id="WP_010074838.1">
    <property type="nucleotide sequence ID" value="NC_014393.1"/>
</dbReference>
<evidence type="ECO:0000256" key="1">
    <source>
        <dbReference type="ARBA" id="ARBA00004776"/>
    </source>
</evidence>
<comment type="pathway">
    <text evidence="1">Cell wall biogenesis; cell wall polysaccharide biosynthesis.</text>
</comment>
<evidence type="ECO:0000259" key="5">
    <source>
        <dbReference type="Pfam" id="PF00535"/>
    </source>
</evidence>
<dbReference type="Proteomes" id="UP000002730">
    <property type="component" value="Chromosome"/>
</dbReference>
<evidence type="ECO:0000313" key="6">
    <source>
        <dbReference type="EMBL" id="ADL50382.1"/>
    </source>
</evidence>
<dbReference type="AlphaFoldDB" id="D9SRL5"/>
<sequence>MRKIAAVVVLYNPTNNILDNIKSYINEVEILYAIDNSDKENRKLIGEIKNIEKVKYISLNGNRGIAKALNVGAEAALEQGFSWLLTMDQDSKASDKMVTRLYDFIASDKVENIGIVAPFPGSRLKPVPETDKEYERMDVVMTSGNLLSLEGYKKTGSFKDDFFIDYVDSEYCLRLRDNGYEIVQVNTIILDHNLGDIKRNGFGPFKFTTTNHSAFRRYYITRNRMWMWDKYKDKYENYISYDRNCFYKETIKIVLGEKDKLKKLKNIYRGYRDYKKNVLGKMSSK</sequence>
<organism evidence="6 7">
    <name type="scientific">Clostridium cellulovorans (strain ATCC 35296 / DSM 3052 / OCM 3 / 743B)</name>
    <dbReference type="NCBI Taxonomy" id="573061"/>
    <lineage>
        <taxon>Bacteria</taxon>
        <taxon>Bacillati</taxon>
        <taxon>Bacillota</taxon>
        <taxon>Clostridia</taxon>
        <taxon>Eubacteriales</taxon>
        <taxon>Clostridiaceae</taxon>
        <taxon>Clostridium</taxon>
    </lineage>
</organism>
<dbReference type="OrthoDB" id="9771846at2"/>
<name>D9SRL5_CLOC7</name>
<evidence type="ECO:0000256" key="4">
    <source>
        <dbReference type="ARBA" id="ARBA00022679"/>
    </source>
</evidence>
<dbReference type="Gene3D" id="3.90.550.10">
    <property type="entry name" value="Spore Coat Polysaccharide Biosynthesis Protein SpsA, Chain A"/>
    <property type="match status" value="1"/>
</dbReference>
<evidence type="ECO:0000313" key="7">
    <source>
        <dbReference type="Proteomes" id="UP000002730"/>
    </source>
</evidence>
<dbReference type="HOGENOM" id="CLU_023845_9_1_9"/>
<keyword evidence="7" id="KW-1185">Reference proteome</keyword>
<dbReference type="PANTHER" id="PTHR43179">
    <property type="entry name" value="RHAMNOSYLTRANSFERASE WBBL"/>
    <property type="match status" value="1"/>
</dbReference>